<accession>J1IZ12</accession>
<dbReference type="EMBL" id="AIMC01000020">
    <property type="protein sequence ID" value="EJF76530.1"/>
    <property type="molecule type" value="Genomic_DNA"/>
</dbReference>
<dbReference type="PANTHER" id="PTHR12126">
    <property type="entry name" value="NADH-UBIQUINONE OXIDOREDUCTASE 39 KDA SUBUNIT-RELATED"/>
    <property type="match status" value="1"/>
</dbReference>
<dbReference type="AlphaFoldDB" id="J1IZ12"/>
<dbReference type="Gene3D" id="3.40.50.720">
    <property type="entry name" value="NAD(P)-binding Rossmann-like Domain"/>
    <property type="match status" value="1"/>
</dbReference>
<dbReference type="InterPro" id="IPR001509">
    <property type="entry name" value="Epimerase_deHydtase"/>
</dbReference>
<feature type="transmembrane region" description="Helical" evidence="1">
    <location>
        <begin position="251"/>
        <end position="274"/>
    </location>
</feature>
<dbReference type="Proteomes" id="UP000008748">
    <property type="component" value="Unassembled WGS sequence"/>
</dbReference>
<dbReference type="HOGENOM" id="CLU_007383_6_5_5"/>
<dbReference type="PANTHER" id="PTHR12126:SF11">
    <property type="entry name" value="NADH DEHYDROGENASE [UBIQUINONE] 1 ALPHA SUBCOMPLEX SUBUNIT 9, MITOCHONDRIAL"/>
    <property type="match status" value="1"/>
</dbReference>
<evidence type="ECO:0000259" key="2">
    <source>
        <dbReference type="Pfam" id="PF01370"/>
    </source>
</evidence>
<evidence type="ECO:0000313" key="3">
    <source>
        <dbReference type="EMBL" id="EJF76530.1"/>
    </source>
</evidence>
<dbReference type="PATRIC" id="fig|1094552.3.peg.1203"/>
<dbReference type="SUPFAM" id="SSF51735">
    <property type="entry name" value="NAD(P)-binding Rossmann-fold domains"/>
    <property type="match status" value="1"/>
</dbReference>
<name>J1IZ12_9HYPH</name>
<keyword evidence="1" id="KW-1133">Transmembrane helix</keyword>
<evidence type="ECO:0000313" key="4">
    <source>
        <dbReference type="Proteomes" id="UP000008748"/>
    </source>
</evidence>
<organism evidence="3 4">
    <name type="scientific">Bartonella birtlesii LL-WM9</name>
    <dbReference type="NCBI Taxonomy" id="1094552"/>
    <lineage>
        <taxon>Bacteria</taxon>
        <taxon>Pseudomonadati</taxon>
        <taxon>Pseudomonadota</taxon>
        <taxon>Alphaproteobacteria</taxon>
        <taxon>Hyphomicrobiales</taxon>
        <taxon>Bartonellaceae</taxon>
        <taxon>Bartonella</taxon>
    </lineage>
</organism>
<dbReference type="GO" id="GO:0044877">
    <property type="term" value="F:protein-containing complex binding"/>
    <property type="evidence" value="ECO:0007669"/>
    <property type="project" value="TreeGrafter"/>
</dbReference>
<keyword evidence="1" id="KW-0812">Transmembrane</keyword>
<sequence>MQLDFALYQHPKLITVFGGSGFVGRHVVETLTKRGYRVRIAVRCPHKAYYMLQIGEVGQTQMLKTDIKHRASVARALLGADGAVFLPGSLAQANQSNFQKTQINGTQNVSELAEEAGIPLIYMSTLVANQHASCLYARVKFAGEQIVQNKHPQTIIMRPSVIFGAEDCFFNTLADLSRFLPIMPLFGGGQSKLQPVYVNDVAEFVVRALEGKVAAGKSYDLGGPQIITFQNILKNILKIIHRKKVTLPMPLSVGLLIGGFFGAIGKLPLVPTLVTKHQIRFLQMDNIVSQEALEKGYTLEGAGITPRAMTALLPSYLWRFRPHGQFSKNLPA</sequence>
<feature type="domain" description="NAD-dependent epimerase/dehydratase" evidence="2">
    <location>
        <begin position="14"/>
        <end position="222"/>
    </location>
</feature>
<dbReference type="CDD" id="cd05271">
    <property type="entry name" value="NDUFA9_like_SDR_a"/>
    <property type="match status" value="1"/>
</dbReference>
<dbReference type="InterPro" id="IPR051207">
    <property type="entry name" value="ComplexI_NDUFA9_subunit"/>
</dbReference>
<dbReference type="InterPro" id="IPR036291">
    <property type="entry name" value="NAD(P)-bd_dom_sf"/>
</dbReference>
<dbReference type="RefSeq" id="WP_006589992.1">
    <property type="nucleotide sequence ID" value="NZ_JH725077.1"/>
</dbReference>
<keyword evidence="1" id="KW-0472">Membrane</keyword>
<evidence type="ECO:0000256" key="1">
    <source>
        <dbReference type="SAM" id="Phobius"/>
    </source>
</evidence>
<dbReference type="Pfam" id="PF01370">
    <property type="entry name" value="Epimerase"/>
    <property type="match status" value="1"/>
</dbReference>
<keyword evidence="4" id="KW-1185">Reference proteome</keyword>
<comment type="caution">
    <text evidence="3">The sequence shown here is derived from an EMBL/GenBank/DDBJ whole genome shotgun (WGS) entry which is preliminary data.</text>
</comment>
<protein>
    <recommendedName>
        <fullName evidence="2">NAD-dependent epimerase/dehydratase domain-containing protein</fullName>
    </recommendedName>
</protein>
<reference evidence="3 4" key="1">
    <citation type="submission" date="2012-03" db="EMBL/GenBank/DDBJ databases">
        <title>The Genome Sequence of Bartonella birtlesii LL-WM9.</title>
        <authorList>
            <consortium name="The Broad Institute Genome Sequencing Platform"/>
            <consortium name="The Broad Institute Genome Sequencing Center for Infectious Disease"/>
            <person name="Feldgarden M."/>
            <person name="Kirby J."/>
            <person name="Kosoy M."/>
            <person name="Birtles R."/>
            <person name="Probert W.S."/>
            <person name="Chiaraviglio L."/>
            <person name="Young S.K."/>
            <person name="Zeng Q."/>
            <person name="Gargeya S."/>
            <person name="Fitzgerald M."/>
            <person name="Haas B."/>
            <person name="Abouelleil A."/>
            <person name="Alvarado L."/>
            <person name="Arachchi H.M."/>
            <person name="Berlin A."/>
            <person name="Chapman S.B."/>
            <person name="Gearin G."/>
            <person name="Goldberg J."/>
            <person name="Griggs A."/>
            <person name="Gujja S."/>
            <person name="Hansen M."/>
            <person name="Heiman D."/>
            <person name="Howarth C."/>
            <person name="Larimer J."/>
            <person name="Lui A."/>
            <person name="MacDonald P.J.P."/>
            <person name="McCowen C."/>
            <person name="Montmayeur A."/>
            <person name="Murphy C."/>
            <person name="Neiman D."/>
            <person name="Pearson M."/>
            <person name="Priest M."/>
            <person name="Roberts A."/>
            <person name="Saif S."/>
            <person name="Shea T."/>
            <person name="Sisk P."/>
            <person name="Stolte C."/>
            <person name="Sykes S."/>
            <person name="Wortman J."/>
            <person name="Nusbaum C."/>
            <person name="Birren B."/>
        </authorList>
    </citation>
    <scope>NUCLEOTIDE SEQUENCE [LARGE SCALE GENOMIC DNA]</scope>
    <source>
        <strain evidence="3 4">LL-WM9</strain>
    </source>
</reference>
<proteinExistence type="predicted"/>
<gene>
    <name evidence="3" type="ORF">ME7_01074</name>
</gene>